<keyword evidence="4 6" id="KW-0998">Cell outer membrane</keyword>
<dbReference type="InterPro" id="IPR017689">
    <property type="entry name" value="BamD"/>
</dbReference>
<evidence type="ECO:0000313" key="9">
    <source>
        <dbReference type="EMBL" id="MDA5397723.1"/>
    </source>
</evidence>
<keyword evidence="5 6" id="KW-0449">Lipoprotein</keyword>
<dbReference type="Pfam" id="PF13525">
    <property type="entry name" value="YfiO"/>
    <property type="match status" value="1"/>
</dbReference>
<keyword evidence="1 6" id="KW-0732">Signal</keyword>
<keyword evidence="10" id="KW-1185">Reference proteome</keyword>
<comment type="caution">
    <text evidence="9">The sequence shown here is derived from an EMBL/GenBank/DDBJ whole genome shotgun (WGS) entry which is preliminary data.</text>
</comment>
<dbReference type="Gene3D" id="1.25.40.10">
    <property type="entry name" value="Tetratricopeptide repeat domain"/>
    <property type="match status" value="1"/>
</dbReference>
<proteinExistence type="inferred from homology"/>
<dbReference type="PROSITE" id="PS50005">
    <property type="entry name" value="TPR"/>
    <property type="match status" value="1"/>
</dbReference>
<dbReference type="SUPFAM" id="SSF48452">
    <property type="entry name" value="TPR-like"/>
    <property type="match status" value="1"/>
</dbReference>
<comment type="similarity">
    <text evidence="6">Belongs to the BamD family.</text>
</comment>
<dbReference type="EMBL" id="JAPJZI010000001">
    <property type="protein sequence ID" value="MDA5397723.1"/>
    <property type="molecule type" value="Genomic_DNA"/>
</dbReference>
<comment type="function">
    <text evidence="6">Part of the outer membrane protein assembly complex, which is involved in assembly and insertion of beta-barrel proteins into the outer membrane.</text>
</comment>
<keyword evidence="7" id="KW-0802">TPR repeat</keyword>
<dbReference type="HAMAP" id="MF_00922">
    <property type="entry name" value="OM_assembly_BamD"/>
    <property type="match status" value="1"/>
</dbReference>
<dbReference type="PANTHER" id="PTHR37423">
    <property type="entry name" value="SOLUBLE LYTIC MUREIN TRANSGLYCOSYLASE-RELATED"/>
    <property type="match status" value="1"/>
</dbReference>
<dbReference type="CDD" id="cd15830">
    <property type="entry name" value="BamD"/>
    <property type="match status" value="1"/>
</dbReference>
<evidence type="ECO:0000256" key="3">
    <source>
        <dbReference type="ARBA" id="ARBA00023139"/>
    </source>
</evidence>
<dbReference type="NCBIfam" id="TIGR03302">
    <property type="entry name" value="OM_YfiO"/>
    <property type="match status" value="1"/>
</dbReference>
<evidence type="ECO:0000256" key="6">
    <source>
        <dbReference type="HAMAP-Rule" id="MF_00922"/>
    </source>
</evidence>
<keyword evidence="2 6" id="KW-0472">Membrane</keyword>
<dbReference type="GO" id="GO:0051205">
    <property type="term" value="P:protein insertion into membrane"/>
    <property type="evidence" value="ECO:0007669"/>
    <property type="project" value="UniProtKB-UniRule"/>
</dbReference>
<name>A0A9X3UEG9_9HYPH</name>
<feature type="domain" description="Outer membrane lipoprotein BamD-like" evidence="8">
    <location>
        <begin position="48"/>
        <end position="241"/>
    </location>
</feature>
<keyword evidence="3 6" id="KW-0564">Palmitate</keyword>
<dbReference type="GO" id="GO:1990063">
    <property type="term" value="C:Bam protein complex"/>
    <property type="evidence" value="ECO:0007669"/>
    <property type="project" value="TreeGrafter"/>
</dbReference>
<feature type="repeat" description="TPR" evidence="7">
    <location>
        <begin position="182"/>
        <end position="215"/>
    </location>
</feature>
<dbReference type="InterPro" id="IPR019734">
    <property type="entry name" value="TPR_rpt"/>
</dbReference>
<evidence type="ECO:0000256" key="7">
    <source>
        <dbReference type="PROSITE-ProRule" id="PRU00339"/>
    </source>
</evidence>
<evidence type="ECO:0000259" key="8">
    <source>
        <dbReference type="Pfam" id="PF13525"/>
    </source>
</evidence>
<dbReference type="Proteomes" id="UP001151234">
    <property type="component" value="Unassembled WGS sequence"/>
</dbReference>
<dbReference type="PANTHER" id="PTHR37423:SF1">
    <property type="entry name" value="OUTER MEMBRANE PROTEIN ASSEMBLY FACTOR BAMD"/>
    <property type="match status" value="1"/>
</dbReference>
<dbReference type="AlphaFoldDB" id="A0A9X3UEG9"/>
<protein>
    <recommendedName>
        <fullName evidence="6">Outer membrane protein assembly factor BamD</fullName>
    </recommendedName>
</protein>
<comment type="subcellular location">
    <subcellularLocation>
        <location evidence="6">Cell outer membrane</location>
        <topology evidence="6">Lipid-anchor</topology>
    </subcellularLocation>
</comment>
<accession>A0A9X3UEG9</accession>
<evidence type="ECO:0000313" key="10">
    <source>
        <dbReference type="Proteomes" id="UP001151234"/>
    </source>
</evidence>
<comment type="subunit">
    <text evidence="6">Part of the Bam complex.</text>
</comment>
<reference evidence="9" key="1">
    <citation type="submission" date="2022-11" db="EMBL/GenBank/DDBJ databases">
        <title>Draft genome sequence of Hoeflea poritis E7-10 and Hoeflea prorocentri PM5-8, separated from scleractinian coral Porites lutea and marine dinoflagellate.</title>
        <authorList>
            <person name="Zhang G."/>
            <person name="Wei Q."/>
            <person name="Cai L."/>
        </authorList>
    </citation>
    <scope>NUCLEOTIDE SEQUENCE</scope>
    <source>
        <strain evidence="9">PM5-8</strain>
    </source>
</reference>
<evidence type="ECO:0000256" key="5">
    <source>
        <dbReference type="ARBA" id="ARBA00023288"/>
    </source>
</evidence>
<sequence>MLKRGLFPLGRGSRSLLAAAMIGSLVTLTACQGNKDIDITALDIETEPADVLYNQALANIKAGKMKEASRKFDAIDKQHPYSEYARRAMVMNSFANYRMGRYSESINSARRYISLYPNSEDTAYAYYLIGLSYYRQIPQVTRDQGTARKAIAAFSEIIQRYPESEYVADSEVKLRFARDQLAGKEMQIGRYYQERKEYAAAVNRFRTVVESYPNTRQVEEALARLTEVYFAMGLTQDAQAAAAVLGHNYPDSQWYADSYKLLQTEGLEPRENRGSWITRAGSRLIGGSQS</sequence>
<evidence type="ECO:0000256" key="4">
    <source>
        <dbReference type="ARBA" id="ARBA00023237"/>
    </source>
</evidence>
<organism evidence="9 10">
    <name type="scientific">Hoeflea prorocentri</name>
    <dbReference type="NCBI Taxonomy" id="1922333"/>
    <lineage>
        <taxon>Bacteria</taxon>
        <taxon>Pseudomonadati</taxon>
        <taxon>Pseudomonadota</taxon>
        <taxon>Alphaproteobacteria</taxon>
        <taxon>Hyphomicrobiales</taxon>
        <taxon>Rhizobiaceae</taxon>
        <taxon>Hoeflea</taxon>
    </lineage>
</organism>
<dbReference type="InterPro" id="IPR039565">
    <property type="entry name" value="BamD-like"/>
</dbReference>
<dbReference type="PROSITE" id="PS51257">
    <property type="entry name" value="PROKAR_LIPOPROTEIN"/>
    <property type="match status" value="1"/>
</dbReference>
<dbReference type="GO" id="GO:0043165">
    <property type="term" value="P:Gram-negative-bacterium-type cell outer membrane assembly"/>
    <property type="evidence" value="ECO:0007669"/>
    <property type="project" value="UniProtKB-UniRule"/>
</dbReference>
<dbReference type="InterPro" id="IPR011990">
    <property type="entry name" value="TPR-like_helical_dom_sf"/>
</dbReference>
<dbReference type="RefSeq" id="WP_267989178.1">
    <property type="nucleotide sequence ID" value="NZ_JAPJZI010000001.1"/>
</dbReference>
<gene>
    <name evidence="6" type="primary">bamD</name>
    <name evidence="9" type="ORF">OQ273_03970</name>
</gene>
<evidence type="ECO:0000256" key="1">
    <source>
        <dbReference type="ARBA" id="ARBA00022729"/>
    </source>
</evidence>
<evidence type="ECO:0000256" key="2">
    <source>
        <dbReference type="ARBA" id="ARBA00023136"/>
    </source>
</evidence>